<dbReference type="EMBL" id="JBDFQZ010000002">
    <property type="protein sequence ID" value="KAK9748804.1"/>
    <property type="molecule type" value="Genomic_DNA"/>
</dbReference>
<dbReference type="Proteomes" id="UP001443914">
    <property type="component" value="Unassembled WGS sequence"/>
</dbReference>
<sequence length="342" mass="37380">MSIQILIILFLTTTCILSSYATRGKFIVDDVDYTTFSTTLKPDLNLGKDDDKGEFPRKQLADCNRQIYKSSLVSNASQAANRRLNHTTGSWHANGPEFAGLVVHGGFTGGRAKLAIFAPGNVGDKQYSSALISVESGEGNDYNLIQVGWTVNPCLYKDNEIHFFLYAQGVNSQTCWDSHCSDFIPTAGDTALKFGDILAPSKVGQIDQNHLELSILKDDRSGWWFIIANGTIVGFWQGHYFSSLNTQATTVRFGGETYTPAGGDSSPPMGSGVFKPGWPSLTSYMEDVRINPNIGAGFAPENPQTIETRCYYVADVGNTKWFQGLGFFFGGKGGKDQDTCVY</sequence>
<evidence type="ECO:0000256" key="1">
    <source>
        <dbReference type="SAM" id="SignalP"/>
    </source>
</evidence>
<accession>A0AAW1MKA1</accession>
<dbReference type="Gene3D" id="3.90.1320.10">
    <property type="entry name" value="Outer-capsid protein sigma 3, large lobe"/>
    <property type="match status" value="1"/>
</dbReference>
<proteinExistence type="predicted"/>
<evidence type="ECO:0000313" key="4">
    <source>
        <dbReference type="Proteomes" id="UP001443914"/>
    </source>
</evidence>
<feature type="signal peptide" evidence="1">
    <location>
        <begin position="1"/>
        <end position="21"/>
    </location>
</feature>
<evidence type="ECO:0000259" key="2">
    <source>
        <dbReference type="PROSITE" id="PS52045"/>
    </source>
</evidence>
<organism evidence="3 4">
    <name type="scientific">Saponaria officinalis</name>
    <name type="common">Common soapwort</name>
    <name type="synonym">Lychnis saponaria</name>
    <dbReference type="NCBI Taxonomy" id="3572"/>
    <lineage>
        <taxon>Eukaryota</taxon>
        <taxon>Viridiplantae</taxon>
        <taxon>Streptophyta</taxon>
        <taxon>Embryophyta</taxon>
        <taxon>Tracheophyta</taxon>
        <taxon>Spermatophyta</taxon>
        <taxon>Magnoliopsida</taxon>
        <taxon>eudicotyledons</taxon>
        <taxon>Gunneridae</taxon>
        <taxon>Pentapetalae</taxon>
        <taxon>Caryophyllales</taxon>
        <taxon>Caryophyllaceae</taxon>
        <taxon>Caryophylleae</taxon>
        <taxon>Saponaria</taxon>
    </lineage>
</organism>
<dbReference type="PROSITE" id="PS52045">
    <property type="entry name" value="NEPROSIN_PEP_CD"/>
    <property type="match status" value="1"/>
</dbReference>
<name>A0AAW1MKA1_SAPOF</name>
<gene>
    <name evidence="3" type="ORF">RND81_02G082200</name>
</gene>
<evidence type="ECO:0000313" key="3">
    <source>
        <dbReference type="EMBL" id="KAK9748804.1"/>
    </source>
</evidence>
<dbReference type="AlphaFoldDB" id="A0AAW1MKA1"/>
<dbReference type="PANTHER" id="PTHR31589">
    <property type="entry name" value="PROTEIN, PUTATIVE (DUF239)-RELATED-RELATED"/>
    <property type="match status" value="1"/>
</dbReference>
<feature type="domain" description="Neprosin PEP catalytic" evidence="2">
    <location>
        <begin position="86"/>
        <end position="341"/>
    </location>
</feature>
<keyword evidence="4" id="KW-1185">Reference proteome</keyword>
<comment type="caution">
    <text evidence="3">The sequence shown here is derived from an EMBL/GenBank/DDBJ whole genome shotgun (WGS) entry which is preliminary data.</text>
</comment>
<keyword evidence="1" id="KW-0732">Signal</keyword>
<protein>
    <recommendedName>
        <fullName evidence="2">Neprosin PEP catalytic domain-containing protein</fullName>
    </recommendedName>
</protein>
<dbReference type="InterPro" id="IPR053168">
    <property type="entry name" value="Glutamic_endopeptidase"/>
</dbReference>
<feature type="chain" id="PRO_5043542161" description="Neprosin PEP catalytic domain-containing protein" evidence="1">
    <location>
        <begin position="22"/>
        <end position="342"/>
    </location>
</feature>
<reference evidence="3" key="1">
    <citation type="submission" date="2024-03" db="EMBL/GenBank/DDBJ databases">
        <title>WGS assembly of Saponaria officinalis var. Norfolk2.</title>
        <authorList>
            <person name="Jenkins J."/>
            <person name="Shu S."/>
            <person name="Grimwood J."/>
            <person name="Barry K."/>
            <person name="Goodstein D."/>
            <person name="Schmutz J."/>
            <person name="Leebens-Mack J."/>
            <person name="Osbourn A."/>
        </authorList>
    </citation>
    <scope>NUCLEOTIDE SEQUENCE [LARGE SCALE GENOMIC DNA]</scope>
    <source>
        <strain evidence="3">JIC</strain>
    </source>
</reference>
<dbReference type="Pfam" id="PF03080">
    <property type="entry name" value="Neprosin"/>
    <property type="match status" value="1"/>
</dbReference>
<dbReference type="PANTHER" id="PTHR31589:SF110">
    <property type="entry name" value="PROTEIN, PUTATIVE (DUF239)-RELATED"/>
    <property type="match status" value="1"/>
</dbReference>
<dbReference type="InterPro" id="IPR004314">
    <property type="entry name" value="Neprosin"/>
</dbReference>